<evidence type="ECO:0000313" key="2">
    <source>
        <dbReference type="Proteomes" id="UP000475862"/>
    </source>
</evidence>
<organism evidence="1 2">
    <name type="scientific">Aphis glycines</name>
    <name type="common">Soybean aphid</name>
    <dbReference type="NCBI Taxonomy" id="307491"/>
    <lineage>
        <taxon>Eukaryota</taxon>
        <taxon>Metazoa</taxon>
        <taxon>Ecdysozoa</taxon>
        <taxon>Arthropoda</taxon>
        <taxon>Hexapoda</taxon>
        <taxon>Insecta</taxon>
        <taxon>Pterygota</taxon>
        <taxon>Neoptera</taxon>
        <taxon>Paraneoptera</taxon>
        <taxon>Hemiptera</taxon>
        <taxon>Sternorrhyncha</taxon>
        <taxon>Aphidomorpha</taxon>
        <taxon>Aphidoidea</taxon>
        <taxon>Aphididae</taxon>
        <taxon>Aphidini</taxon>
        <taxon>Aphis</taxon>
        <taxon>Aphis</taxon>
    </lineage>
</organism>
<protein>
    <submittedName>
        <fullName evidence="1">Uncharacterized protein</fullName>
    </submittedName>
</protein>
<evidence type="ECO:0000313" key="1">
    <source>
        <dbReference type="EMBL" id="KAE9527677.1"/>
    </source>
</evidence>
<comment type="caution">
    <text evidence="1">The sequence shown here is derived from an EMBL/GenBank/DDBJ whole genome shotgun (WGS) entry which is preliminary data.</text>
</comment>
<dbReference type="Proteomes" id="UP000475862">
    <property type="component" value="Unassembled WGS sequence"/>
</dbReference>
<proteinExistence type="predicted"/>
<dbReference type="AlphaFoldDB" id="A0A6G0T8X1"/>
<sequence length="214" mass="25291">MLRLPCTEVSYQHSCTSNLSQIEFQSIHHKTFLIYHIFDQHSFFSILLFEMTSSPIQRAILILANKKNIRWVTTIYYIPKTHVIRLVLQQTCNDSPHYQYEIKRIFPFKTDSSNICYSCRDKINSYVKNKKLMFTILFFNRNYFSIYCCNTENSLCFNKNSNTSLAKFILLCSFEQKLIDTRFASNLGNFSKFFSTKLNLVKHSRNLSFSSPLK</sequence>
<dbReference type="EMBL" id="VYZN01000051">
    <property type="protein sequence ID" value="KAE9527677.1"/>
    <property type="molecule type" value="Genomic_DNA"/>
</dbReference>
<reference evidence="1 2" key="1">
    <citation type="submission" date="2019-08" db="EMBL/GenBank/DDBJ databases">
        <title>The genome of the soybean aphid Biotype 1, its phylome, world population structure and adaptation to the North American continent.</title>
        <authorList>
            <person name="Giordano R."/>
            <person name="Donthu R.K."/>
            <person name="Hernandez A.G."/>
            <person name="Wright C.L."/>
            <person name="Zimin A.V."/>
        </authorList>
    </citation>
    <scope>NUCLEOTIDE SEQUENCE [LARGE SCALE GENOMIC DNA]</scope>
    <source>
        <tissue evidence="1">Whole aphids</tissue>
    </source>
</reference>
<gene>
    <name evidence="1" type="ORF">AGLY_012750</name>
</gene>
<accession>A0A6G0T8X1</accession>
<name>A0A6G0T8X1_APHGL</name>
<keyword evidence="2" id="KW-1185">Reference proteome</keyword>